<evidence type="ECO:0000313" key="1">
    <source>
        <dbReference type="EMBL" id="BAT79348.1"/>
    </source>
</evidence>
<dbReference type="EMBL" id="AP015035">
    <property type="protein sequence ID" value="BAT79348.1"/>
    <property type="molecule type" value="Genomic_DNA"/>
</dbReference>
<evidence type="ECO:0000313" key="2">
    <source>
        <dbReference type="Proteomes" id="UP000291084"/>
    </source>
</evidence>
<reference evidence="1 2" key="1">
    <citation type="journal article" date="2015" name="Sci. Rep.">
        <title>The power of single molecule real-time sequencing technology in the de novo assembly of a eukaryotic genome.</title>
        <authorList>
            <person name="Sakai H."/>
            <person name="Naito K."/>
            <person name="Ogiso-Tanaka E."/>
            <person name="Takahashi Y."/>
            <person name="Iseki K."/>
            <person name="Muto C."/>
            <person name="Satou K."/>
            <person name="Teruya K."/>
            <person name="Shiroma A."/>
            <person name="Shimoji M."/>
            <person name="Hirano T."/>
            <person name="Itoh T."/>
            <person name="Kaga A."/>
            <person name="Tomooka N."/>
        </authorList>
    </citation>
    <scope>NUCLEOTIDE SEQUENCE [LARGE SCALE GENOMIC DNA]</scope>
    <source>
        <strain evidence="2">cv. Shumari</strain>
    </source>
</reference>
<sequence>MKRGAILPGEEDLTGSDRRCHVEKLLEQVSIVFPFLYFCDPIYKGVCYHVNGTFTLYIFTVLDIVRFLVSLLLE</sequence>
<protein>
    <submittedName>
        <fullName evidence="1">Uncharacterized protein</fullName>
    </submittedName>
</protein>
<name>A0A0S3RF73_PHAAN</name>
<gene>
    <name evidence="1" type="primary">Vigan.02G222200</name>
    <name evidence="1" type="ORF">VIGAN_02222200</name>
</gene>
<organism evidence="1 2">
    <name type="scientific">Vigna angularis var. angularis</name>
    <dbReference type="NCBI Taxonomy" id="157739"/>
    <lineage>
        <taxon>Eukaryota</taxon>
        <taxon>Viridiplantae</taxon>
        <taxon>Streptophyta</taxon>
        <taxon>Embryophyta</taxon>
        <taxon>Tracheophyta</taxon>
        <taxon>Spermatophyta</taxon>
        <taxon>Magnoliopsida</taxon>
        <taxon>eudicotyledons</taxon>
        <taxon>Gunneridae</taxon>
        <taxon>Pentapetalae</taxon>
        <taxon>rosids</taxon>
        <taxon>fabids</taxon>
        <taxon>Fabales</taxon>
        <taxon>Fabaceae</taxon>
        <taxon>Papilionoideae</taxon>
        <taxon>50 kb inversion clade</taxon>
        <taxon>NPAAA clade</taxon>
        <taxon>indigoferoid/millettioid clade</taxon>
        <taxon>Phaseoleae</taxon>
        <taxon>Vigna</taxon>
    </lineage>
</organism>
<accession>A0A0S3RF73</accession>
<keyword evidence="2" id="KW-1185">Reference proteome</keyword>
<dbReference type="Proteomes" id="UP000291084">
    <property type="component" value="Chromosome 2"/>
</dbReference>
<proteinExistence type="predicted"/>
<dbReference type="AlphaFoldDB" id="A0A0S3RF73"/>